<proteinExistence type="predicted"/>
<feature type="domain" description="Glycosyltransferase subfamily 4-like N-terminal" evidence="1">
    <location>
        <begin position="110"/>
        <end position="265"/>
    </location>
</feature>
<organism evidence="2 3">
    <name type="scientific">Qipengyuania profundimaris</name>
    <dbReference type="NCBI Taxonomy" id="3067652"/>
    <lineage>
        <taxon>Bacteria</taxon>
        <taxon>Pseudomonadati</taxon>
        <taxon>Pseudomonadota</taxon>
        <taxon>Alphaproteobacteria</taxon>
        <taxon>Sphingomonadales</taxon>
        <taxon>Erythrobacteraceae</taxon>
        <taxon>Qipengyuania</taxon>
    </lineage>
</organism>
<name>A0ABT9HN21_9SPHN</name>
<dbReference type="EMBL" id="JAVAIM010000001">
    <property type="protein sequence ID" value="MDP4574247.1"/>
    <property type="molecule type" value="Genomic_DNA"/>
</dbReference>
<evidence type="ECO:0000313" key="3">
    <source>
        <dbReference type="Proteomes" id="UP001240639"/>
    </source>
</evidence>
<sequence>MAILEGLNICGQSFEFGLLRLAHVVSQTSCQEMAGLRVSFEFASGLHRISCRMYRTTLQPFRPTAARMLALPPDRQQVGFGIHAEIDWSPAVKIAVLAHIRHAIAEPFSGGMEAHCDMLCRGLRAAGHEVDLFAAEGSDDPCLVPICDAPYDEVLPWSTYRGTRELAAYQRHAFERVLMQVGAGGYDVIHNNSLFPEIIEWCAHAGVPCVTSQHVPPFGTMFDAVLAGSAFPNIGATVTSRDQHTLWSRKGCEALEVVYNGIDTELWRPSETIGDYFTWVGRIVPNKGLAQAVQAARKAGVRLKIFGPVEDAGYFAAEVEPYLVDGIEFHGHRSGGVLRDEVAGARGAIVTPLWDEPFGLVAAEALSCGTPVVGFDRGALAEVLGDCGHLVPGGDIEALTRAIEGIDTIDRSACRQRAQEQLSIQAMIAGYERSYATVIAGARLASLPRLAWSSNASSTSALLA</sequence>
<comment type="caution">
    <text evidence="2">The sequence shown here is derived from an EMBL/GenBank/DDBJ whole genome shotgun (WGS) entry which is preliminary data.</text>
</comment>
<protein>
    <submittedName>
        <fullName evidence="2">Glycosyltransferase family 4 protein</fullName>
    </submittedName>
</protein>
<dbReference type="SUPFAM" id="SSF53756">
    <property type="entry name" value="UDP-Glycosyltransferase/glycogen phosphorylase"/>
    <property type="match status" value="1"/>
</dbReference>
<dbReference type="InterPro" id="IPR028098">
    <property type="entry name" value="Glyco_trans_4-like_N"/>
</dbReference>
<gene>
    <name evidence="2" type="ORF">Q9K02_03735</name>
</gene>
<evidence type="ECO:0000259" key="1">
    <source>
        <dbReference type="Pfam" id="PF13439"/>
    </source>
</evidence>
<dbReference type="Proteomes" id="UP001240639">
    <property type="component" value="Unassembled WGS sequence"/>
</dbReference>
<dbReference type="Pfam" id="PF13692">
    <property type="entry name" value="Glyco_trans_1_4"/>
    <property type="match status" value="1"/>
</dbReference>
<evidence type="ECO:0000313" key="2">
    <source>
        <dbReference type="EMBL" id="MDP4574247.1"/>
    </source>
</evidence>
<accession>A0ABT9HN21</accession>
<reference evidence="2 3" key="1">
    <citation type="submission" date="2023-08" db="EMBL/GenBank/DDBJ databases">
        <title>genomic of G39.</title>
        <authorList>
            <person name="Wang Y."/>
        </authorList>
    </citation>
    <scope>NUCLEOTIDE SEQUENCE [LARGE SCALE GENOMIC DNA]</scope>
    <source>
        <strain evidence="2 3">G39</strain>
    </source>
</reference>
<dbReference type="PANTHER" id="PTHR45947">
    <property type="entry name" value="SULFOQUINOVOSYL TRANSFERASE SQD2"/>
    <property type="match status" value="1"/>
</dbReference>
<dbReference type="Gene3D" id="3.40.50.2000">
    <property type="entry name" value="Glycogen Phosphorylase B"/>
    <property type="match status" value="2"/>
</dbReference>
<dbReference type="CDD" id="cd03802">
    <property type="entry name" value="GT4_AviGT4-like"/>
    <property type="match status" value="1"/>
</dbReference>
<keyword evidence="3" id="KW-1185">Reference proteome</keyword>
<dbReference type="Pfam" id="PF13439">
    <property type="entry name" value="Glyco_transf_4"/>
    <property type="match status" value="1"/>
</dbReference>
<dbReference type="RefSeq" id="WP_305931680.1">
    <property type="nucleotide sequence ID" value="NZ_JAVAIM010000001.1"/>
</dbReference>
<dbReference type="PANTHER" id="PTHR45947:SF3">
    <property type="entry name" value="SULFOQUINOVOSYL TRANSFERASE SQD2"/>
    <property type="match status" value="1"/>
</dbReference>
<dbReference type="InterPro" id="IPR050194">
    <property type="entry name" value="Glycosyltransferase_grp1"/>
</dbReference>